<keyword evidence="2" id="KW-1133">Transmembrane helix</keyword>
<evidence type="ECO:0000313" key="5">
    <source>
        <dbReference type="Proteomes" id="UP000297318"/>
    </source>
</evidence>
<sequence>MTRAQRALLLVANLVAAAAFAWPLIVPAVPSQAQAAAPWAALALVPIAVVLVLIALDASIRSATTLAMLGTLTAVGAAVRIAGTGVGGVEAVFVVLILAGRAFGARFGFLLGVLVIALSSIASGFGPWTPFQMVACAWVGAGAGLLPGARPRGSAPRRERGARWREVALLASYGVVASYAFGAVMNLWFWPFAVGPATSISYSPNASLGTNLGSFLSYTLVTSTLTWDTIRAVTSVVGIAVAGPAVLAALRRAKVRPESTSETPRSTSRTPESTSRTR</sequence>
<feature type="transmembrane region" description="Helical" evidence="2">
    <location>
        <begin position="37"/>
        <end position="56"/>
    </location>
</feature>
<feature type="transmembrane region" description="Helical" evidence="2">
    <location>
        <begin position="85"/>
        <end position="100"/>
    </location>
</feature>
<feature type="transmembrane region" description="Helical" evidence="2">
    <location>
        <begin position="230"/>
        <end position="250"/>
    </location>
</feature>
<feature type="region of interest" description="Disordered" evidence="1">
    <location>
        <begin position="253"/>
        <end position="278"/>
    </location>
</feature>
<dbReference type="InterPro" id="IPR017196">
    <property type="entry name" value="ECF_substrate-spec_UCP037395"/>
</dbReference>
<accession>A0A4Z1E440</accession>
<dbReference type="Proteomes" id="UP000297318">
    <property type="component" value="Unassembled WGS sequence"/>
</dbReference>
<comment type="caution">
    <text evidence="4">The sequence shown here is derived from an EMBL/GenBank/DDBJ whole genome shotgun (WGS) entry which is preliminary data.</text>
</comment>
<feature type="transmembrane region" description="Helical" evidence="2">
    <location>
        <begin position="107"/>
        <end position="125"/>
    </location>
</feature>
<keyword evidence="5" id="KW-1185">Reference proteome</keyword>
<keyword evidence="3" id="KW-0732">Signal</keyword>
<dbReference type="AlphaFoldDB" id="A0A4Z1E440"/>
<dbReference type="PIRSF" id="PIRSF037395">
    <property type="entry name" value="UCP037395_ABCper"/>
    <property type="match status" value="1"/>
</dbReference>
<feature type="signal peptide" evidence="3">
    <location>
        <begin position="1"/>
        <end position="21"/>
    </location>
</feature>
<feature type="chain" id="PRO_5038665980" evidence="3">
    <location>
        <begin position="22"/>
        <end position="278"/>
    </location>
</feature>
<feature type="compositionally biased region" description="Low complexity" evidence="1">
    <location>
        <begin position="258"/>
        <end position="278"/>
    </location>
</feature>
<evidence type="ECO:0000256" key="3">
    <source>
        <dbReference type="SAM" id="SignalP"/>
    </source>
</evidence>
<dbReference type="OrthoDB" id="501320at2"/>
<keyword evidence="2" id="KW-0812">Transmembrane</keyword>
<evidence type="ECO:0000256" key="1">
    <source>
        <dbReference type="SAM" id="MobiDB-lite"/>
    </source>
</evidence>
<dbReference type="RefSeq" id="WP_135848308.1">
    <property type="nucleotide sequence ID" value="NZ_RHPJ01000001.1"/>
</dbReference>
<dbReference type="Gene3D" id="1.10.1760.20">
    <property type="match status" value="1"/>
</dbReference>
<keyword evidence="2" id="KW-0472">Membrane</keyword>
<evidence type="ECO:0000256" key="2">
    <source>
        <dbReference type="SAM" id="Phobius"/>
    </source>
</evidence>
<gene>
    <name evidence="4" type="ORF">SERN_0232</name>
</gene>
<name>A0A4Z1E440_9MICO</name>
<feature type="transmembrane region" description="Helical" evidence="2">
    <location>
        <begin position="170"/>
        <end position="190"/>
    </location>
</feature>
<dbReference type="EMBL" id="RHPJ01000001">
    <property type="protein sequence ID" value="TGO06040.1"/>
    <property type="molecule type" value="Genomic_DNA"/>
</dbReference>
<protein>
    <submittedName>
        <fullName evidence="4">Substrate-specific component CbrT of predicted cobalamin ECF transporter</fullName>
    </submittedName>
</protein>
<evidence type="ECO:0000313" key="4">
    <source>
        <dbReference type="EMBL" id="TGO06040.1"/>
    </source>
</evidence>
<proteinExistence type="predicted"/>
<organism evidence="4 5">
    <name type="scientific">Serinibacter arcticus</name>
    <dbReference type="NCBI Taxonomy" id="1655435"/>
    <lineage>
        <taxon>Bacteria</taxon>
        <taxon>Bacillati</taxon>
        <taxon>Actinomycetota</taxon>
        <taxon>Actinomycetes</taxon>
        <taxon>Micrococcales</taxon>
        <taxon>Beutenbergiaceae</taxon>
        <taxon>Serinibacter</taxon>
    </lineage>
</organism>
<reference evidence="4 5" key="1">
    <citation type="submission" date="2018-11" db="EMBL/GenBank/DDBJ databases">
        <title>Complete genome sequencing of the Actinobacteria Serinibacter sp. K3-2.</title>
        <authorList>
            <person name="Rakitin A.L."/>
            <person name="Beletsky A.V."/>
            <person name="Mardanov A.V."/>
            <person name="Ravin N.V."/>
            <person name="Gromova A.S."/>
            <person name="Filippova S.N."/>
            <person name="Gal'Chenko V.F."/>
        </authorList>
    </citation>
    <scope>NUCLEOTIDE SEQUENCE [LARGE SCALE GENOMIC DNA]</scope>
    <source>
        <strain evidence="4 5">K3-2</strain>
    </source>
</reference>